<evidence type="ECO:0000259" key="13">
    <source>
        <dbReference type="Pfam" id="PF13202"/>
    </source>
</evidence>
<dbReference type="Pfam" id="PF13202">
    <property type="entry name" value="EF-hand_5"/>
    <property type="match status" value="1"/>
</dbReference>
<evidence type="ECO:0000256" key="3">
    <source>
        <dbReference type="ARBA" id="ARBA00022448"/>
    </source>
</evidence>
<dbReference type="GO" id="GO:0005509">
    <property type="term" value="F:calcium ion binding"/>
    <property type="evidence" value="ECO:0007669"/>
    <property type="project" value="InterPro"/>
</dbReference>
<dbReference type="GO" id="GO:0009705">
    <property type="term" value="C:plant-type vacuole membrane"/>
    <property type="evidence" value="ECO:0007669"/>
    <property type="project" value="TreeGrafter"/>
</dbReference>
<dbReference type="SMR" id="A0A803LQ55"/>
<dbReference type="InterPro" id="IPR013099">
    <property type="entry name" value="K_chnl_dom"/>
</dbReference>
<evidence type="ECO:0000256" key="9">
    <source>
        <dbReference type="ARBA" id="ARBA00023303"/>
    </source>
</evidence>
<dbReference type="Gene3D" id="1.10.238.10">
    <property type="entry name" value="EF-hand"/>
    <property type="match status" value="1"/>
</dbReference>
<evidence type="ECO:0000256" key="1">
    <source>
        <dbReference type="ARBA" id="ARBA00004141"/>
    </source>
</evidence>
<feature type="transmembrane region" description="Helical" evidence="11">
    <location>
        <begin position="108"/>
        <end position="127"/>
    </location>
</feature>
<gene>
    <name evidence="14" type="primary">LOC110706983</name>
</gene>
<protein>
    <submittedName>
        <fullName evidence="14">Uncharacterized protein</fullName>
    </submittedName>
</protein>
<evidence type="ECO:0000256" key="10">
    <source>
        <dbReference type="SAM" id="MobiDB-lite"/>
    </source>
</evidence>
<keyword evidence="3" id="KW-0813">Transport</keyword>
<feature type="transmembrane region" description="Helical" evidence="11">
    <location>
        <begin position="252"/>
        <end position="271"/>
    </location>
</feature>
<keyword evidence="7" id="KW-0406">Ion transport</keyword>
<feature type="transmembrane region" description="Helical" evidence="11">
    <location>
        <begin position="133"/>
        <end position="153"/>
    </location>
</feature>
<dbReference type="EnsemblPlants" id="AUR62017084-RA">
    <property type="protein sequence ID" value="AUR62017084-RA:cds"/>
    <property type="gene ID" value="AUR62017084"/>
</dbReference>
<keyword evidence="8 11" id="KW-0472">Membrane</keyword>
<dbReference type="PANTHER" id="PTHR11003">
    <property type="entry name" value="POTASSIUM CHANNEL, SUBFAMILY K"/>
    <property type="match status" value="1"/>
</dbReference>
<name>A0A803LQ55_CHEQI</name>
<dbReference type="InterPro" id="IPR003280">
    <property type="entry name" value="2pore_dom_K_chnl"/>
</dbReference>
<feature type="domain" description="Potassium channel" evidence="12">
    <location>
        <begin position="82"/>
        <end position="161"/>
    </location>
</feature>
<evidence type="ECO:0000256" key="5">
    <source>
        <dbReference type="ARBA" id="ARBA00022837"/>
    </source>
</evidence>
<feature type="domain" description="Potassium channel" evidence="12">
    <location>
        <begin position="202"/>
        <end position="273"/>
    </location>
</feature>
<proteinExistence type="inferred from homology"/>
<keyword evidence="6 11" id="KW-1133">Transmembrane helix</keyword>
<dbReference type="Pfam" id="PF07885">
    <property type="entry name" value="Ion_trans_2"/>
    <property type="match status" value="2"/>
</dbReference>
<dbReference type="Gene3D" id="1.10.287.70">
    <property type="match status" value="2"/>
</dbReference>
<dbReference type="GO" id="GO:0015271">
    <property type="term" value="F:outward rectifier potassium channel activity"/>
    <property type="evidence" value="ECO:0007669"/>
    <property type="project" value="TreeGrafter"/>
</dbReference>
<dbReference type="OMA" id="HAFYCVI"/>
<organism evidence="14 15">
    <name type="scientific">Chenopodium quinoa</name>
    <name type="common">Quinoa</name>
    <dbReference type="NCBI Taxonomy" id="63459"/>
    <lineage>
        <taxon>Eukaryota</taxon>
        <taxon>Viridiplantae</taxon>
        <taxon>Streptophyta</taxon>
        <taxon>Embryophyta</taxon>
        <taxon>Tracheophyta</taxon>
        <taxon>Spermatophyta</taxon>
        <taxon>Magnoliopsida</taxon>
        <taxon>eudicotyledons</taxon>
        <taxon>Gunneridae</taxon>
        <taxon>Pentapetalae</taxon>
        <taxon>Caryophyllales</taxon>
        <taxon>Chenopodiaceae</taxon>
        <taxon>Chenopodioideae</taxon>
        <taxon>Atripliceae</taxon>
        <taxon>Chenopodium</taxon>
    </lineage>
</organism>
<keyword evidence="5" id="KW-0106">Calcium</keyword>
<dbReference type="PANTHER" id="PTHR11003:SF291">
    <property type="entry name" value="IP11374P"/>
    <property type="match status" value="1"/>
</dbReference>
<evidence type="ECO:0000259" key="12">
    <source>
        <dbReference type="Pfam" id="PF07885"/>
    </source>
</evidence>
<comment type="subcellular location">
    <subcellularLocation>
        <location evidence="1">Membrane</location>
        <topology evidence="1">Multi-pass membrane protein</topology>
    </subcellularLocation>
</comment>
<dbReference type="PROSITE" id="PS00018">
    <property type="entry name" value="EF_HAND_1"/>
    <property type="match status" value="2"/>
</dbReference>
<dbReference type="OrthoDB" id="415460at2759"/>
<keyword evidence="15" id="KW-1185">Reference proteome</keyword>
<dbReference type="GO" id="GO:0022841">
    <property type="term" value="F:potassium ion leak channel activity"/>
    <property type="evidence" value="ECO:0007669"/>
    <property type="project" value="TreeGrafter"/>
</dbReference>
<evidence type="ECO:0000256" key="8">
    <source>
        <dbReference type="ARBA" id="ARBA00023136"/>
    </source>
</evidence>
<feature type="region of interest" description="Disordered" evidence="10">
    <location>
        <begin position="33"/>
        <end position="63"/>
    </location>
</feature>
<dbReference type="GO" id="GO:0005886">
    <property type="term" value="C:plasma membrane"/>
    <property type="evidence" value="ECO:0007669"/>
    <property type="project" value="TreeGrafter"/>
</dbReference>
<reference evidence="14" key="1">
    <citation type="journal article" date="2017" name="Nature">
        <title>The genome of Chenopodium quinoa.</title>
        <authorList>
            <person name="Jarvis D.E."/>
            <person name="Ho Y.S."/>
            <person name="Lightfoot D.J."/>
            <person name="Schmoeckel S.M."/>
            <person name="Li B."/>
            <person name="Borm T.J.A."/>
            <person name="Ohyanagi H."/>
            <person name="Mineta K."/>
            <person name="Michell C.T."/>
            <person name="Saber N."/>
            <person name="Kharbatia N.M."/>
            <person name="Rupper R.R."/>
            <person name="Sharp A.R."/>
            <person name="Dally N."/>
            <person name="Boughton B.A."/>
            <person name="Woo Y.H."/>
            <person name="Gao G."/>
            <person name="Schijlen E.G.W.M."/>
            <person name="Guo X."/>
            <person name="Momin A.A."/>
            <person name="Negrao S."/>
            <person name="Al-Babili S."/>
            <person name="Gehring C."/>
            <person name="Roessner U."/>
            <person name="Jung C."/>
            <person name="Murphy K."/>
            <person name="Arold S.T."/>
            <person name="Gojobori T."/>
            <person name="van der Linden C.G."/>
            <person name="van Loo E.N."/>
            <person name="Jellen E.N."/>
            <person name="Maughan P.J."/>
            <person name="Tester M."/>
        </authorList>
    </citation>
    <scope>NUCLEOTIDE SEQUENCE [LARGE SCALE GENOMIC DNA]</scope>
    <source>
        <strain evidence="14">cv. PI 614886</strain>
    </source>
</reference>
<dbReference type="KEGG" id="cqi:110706983"/>
<evidence type="ECO:0000256" key="6">
    <source>
        <dbReference type="ARBA" id="ARBA00022989"/>
    </source>
</evidence>
<dbReference type="RefSeq" id="XP_021740684.1">
    <property type="nucleotide sequence ID" value="XM_021884992.1"/>
</dbReference>
<evidence type="ECO:0000256" key="7">
    <source>
        <dbReference type="ARBA" id="ARBA00023065"/>
    </source>
</evidence>
<reference evidence="14" key="2">
    <citation type="submission" date="2021-03" db="UniProtKB">
        <authorList>
            <consortium name="EnsemblPlants"/>
        </authorList>
    </citation>
    <scope>IDENTIFICATION</scope>
</reference>
<evidence type="ECO:0000256" key="11">
    <source>
        <dbReference type="SAM" id="Phobius"/>
    </source>
</evidence>
<evidence type="ECO:0000256" key="2">
    <source>
        <dbReference type="ARBA" id="ARBA00010159"/>
    </source>
</evidence>
<feature type="transmembrane region" description="Helical" evidence="11">
    <location>
        <begin position="196"/>
        <end position="216"/>
    </location>
</feature>
<keyword evidence="4 11" id="KW-0812">Transmembrane</keyword>
<feature type="compositionally biased region" description="Low complexity" evidence="10">
    <location>
        <begin position="51"/>
        <end position="60"/>
    </location>
</feature>
<evidence type="ECO:0000256" key="4">
    <source>
        <dbReference type="ARBA" id="ARBA00022692"/>
    </source>
</evidence>
<dbReference type="GO" id="GO:0030322">
    <property type="term" value="P:stabilization of membrane potential"/>
    <property type="evidence" value="ECO:0007669"/>
    <property type="project" value="TreeGrafter"/>
</dbReference>
<evidence type="ECO:0000313" key="15">
    <source>
        <dbReference type="Proteomes" id="UP000596660"/>
    </source>
</evidence>
<feature type="transmembrane region" description="Helical" evidence="11">
    <location>
        <begin position="78"/>
        <end position="96"/>
    </location>
</feature>
<comment type="similarity">
    <text evidence="2">Belongs to the two pore domain potassium channel (TC 1.A.1.7) family.</text>
</comment>
<dbReference type="InterPro" id="IPR018247">
    <property type="entry name" value="EF_Hand_1_Ca_BS"/>
</dbReference>
<dbReference type="AlphaFoldDB" id="A0A803LQ55"/>
<dbReference type="Gramene" id="AUR62017084-RA">
    <property type="protein sequence ID" value="AUR62017084-RA:cds"/>
    <property type="gene ID" value="AUR62017084"/>
</dbReference>
<sequence length="370" mass="41160">MMASKNLKEVALSGSFDIRKEFRLQKDGAKKRRFRRARSAPVREFSEKVSSSDAADNNASTKSPENLLKSIHPSLRKVAVALIIYLSVGVLCFYLIRNQISGKKTNAVLDSLYFCVITMTAAGYGDLAPNTDLAKLFASAYVFVGLALIGLILSKAADYLVEKQEALLVRALSMSHEFGPSDIMKKIKRNKAKHKVVLIFVFLLFLMLSGTLFLKFVEKMRFFEAFYCVCATVSTLGYGYPSFSSMGGRVFAILWILIGTICVAQFFLYLAELHSERRQNHLVERVLTRCMTDFDIEAADLDDDGVIDAAEFALYKLKEMGKITQEDISLVMVEFKELDVDQSGAISTADITLAQSSPPAAKLPSERKTP</sequence>
<dbReference type="GeneID" id="110706983"/>
<dbReference type="RefSeq" id="XP_021740683.1">
    <property type="nucleotide sequence ID" value="XM_021884991.1"/>
</dbReference>
<keyword evidence="9" id="KW-0407">Ion channel</keyword>
<evidence type="ECO:0000313" key="14">
    <source>
        <dbReference type="EnsemblPlants" id="AUR62017084-RA:cds"/>
    </source>
</evidence>
<dbReference type="InterPro" id="IPR002048">
    <property type="entry name" value="EF_hand_dom"/>
</dbReference>
<dbReference type="Proteomes" id="UP000596660">
    <property type="component" value="Unplaced"/>
</dbReference>
<feature type="domain" description="EF-hand" evidence="13">
    <location>
        <begin position="297"/>
        <end position="312"/>
    </location>
</feature>
<dbReference type="InterPro" id="IPR011992">
    <property type="entry name" value="EF-hand-dom_pair"/>
</dbReference>
<dbReference type="SUPFAM" id="SSF81324">
    <property type="entry name" value="Voltage-gated potassium channels"/>
    <property type="match status" value="2"/>
</dbReference>
<accession>A0A803LQ55</accession>
<dbReference type="SUPFAM" id="SSF47473">
    <property type="entry name" value="EF-hand"/>
    <property type="match status" value="1"/>
</dbReference>